<proteinExistence type="predicted"/>
<comment type="caution">
    <text evidence="2">The sequence shown here is derived from an EMBL/GenBank/DDBJ whole genome shotgun (WGS) entry which is preliminary data.</text>
</comment>
<evidence type="ECO:0000313" key="2">
    <source>
        <dbReference type="EMBL" id="MBA8949549.1"/>
    </source>
</evidence>
<keyword evidence="1" id="KW-0732">Signal</keyword>
<evidence type="ECO:0000256" key="1">
    <source>
        <dbReference type="SAM" id="SignalP"/>
    </source>
</evidence>
<evidence type="ECO:0008006" key="4">
    <source>
        <dbReference type="Google" id="ProtNLM"/>
    </source>
</evidence>
<evidence type="ECO:0000313" key="3">
    <source>
        <dbReference type="Proteomes" id="UP000572680"/>
    </source>
</evidence>
<feature type="chain" id="PRO_5030960829" description="Secreted protein" evidence="1">
    <location>
        <begin position="31"/>
        <end position="172"/>
    </location>
</feature>
<name>A0A7W3LK03_ACTNM</name>
<dbReference type="Proteomes" id="UP000572680">
    <property type="component" value="Unassembled WGS sequence"/>
</dbReference>
<feature type="signal peptide" evidence="1">
    <location>
        <begin position="1"/>
        <end position="30"/>
    </location>
</feature>
<accession>A0A7W3LK03</accession>
<dbReference type="AlphaFoldDB" id="A0A7W3LK03"/>
<gene>
    <name evidence="2" type="ORF">HNR61_001147</name>
</gene>
<keyword evidence="3" id="KW-1185">Reference proteome</keyword>
<reference evidence="2 3" key="1">
    <citation type="submission" date="2020-08" db="EMBL/GenBank/DDBJ databases">
        <title>Genomic Encyclopedia of Type Strains, Phase IV (KMG-IV): sequencing the most valuable type-strain genomes for metagenomic binning, comparative biology and taxonomic classification.</title>
        <authorList>
            <person name="Goeker M."/>
        </authorList>
    </citation>
    <scope>NUCLEOTIDE SEQUENCE [LARGE SCALE GENOMIC DNA]</scope>
    <source>
        <strain evidence="2 3">DSM 44197</strain>
    </source>
</reference>
<protein>
    <recommendedName>
        <fullName evidence="4">Secreted protein</fullName>
    </recommendedName>
</protein>
<dbReference type="RefSeq" id="WP_182841961.1">
    <property type="nucleotide sequence ID" value="NZ_BAAALP010000013.1"/>
</dbReference>
<dbReference type="EMBL" id="JACJIA010000001">
    <property type="protein sequence ID" value="MBA8949549.1"/>
    <property type="molecule type" value="Genomic_DNA"/>
</dbReference>
<organism evidence="2 3">
    <name type="scientific">Actinomadura namibiensis</name>
    <dbReference type="NCBI Taxonomy" id="182080"/>
    <lineage>
        <taxon>Bacteria</taxon>
        <taxon>Bacillati</taxon>
        <taxon>Actinomycetota</taxon>
        <taxon>Actinomycetes</taxon>
        <taxon>Streptosporangiales</taxon>
        <taxon>Thermomonosporaceae</taxon>
        <taxon>Actinomadura</taxon>
    </lineage>
</organism>
<sequence>MPVPSLSRVAAPAFAAAAAVSLATPVTASAAVAPAEARATAQVTAEPRVQAAAKPPKRKITFTNKYYDTFFQLGPCHAEAYHRNIGSVIGPGWTYMATHTRLYRGSKNDCRVSVKLRFRAMKDRKLHTLTRWKKKGTAGVDVSGKRCWSEHTLHYKKYSYTVKLVRDGGTRC</sequence>